<dbReference type="Proteomes" id="UP001164250">
    <property type="component" value="Chromosome 1"/>
</dbReference>
<name>A0ACC1C5F7_9ROSI</name>
<organism evidence="1 2">
    <name type="scientific">Pistacia atlantica</name>
    <dbReference type="NCBI Taxonomy" id="434234"/>
    <lineage>
        <taxon>Eukaryota</taxon>
        <taxon>Viridiplantae</taxon>
        <taxon>Streptophyta</taxon>
        <taxon>Embryophyta</taxon>
        <taxon>Tracheophyta</taxon>
        <taxon>Spermatophyta</taxon>
        <taxon>Magnoliopsida</taxon>
        <taxon>eudicotyledons</taxon>
        <taxon>Gunneridae</taxon>
        <taxon>Pentapetalae</taxon>
        <taxon>rosids</taxon>
        <taxon>malvids</taxon>
        <taxon>Sapindales</taxon>
        <taxon>Anacardiaceae</taxon>
        <taxon>Pistacia</taxon>
    </lineage>
</organism>
<accession>A0ACC1C5F7</accession>
<keyword evidence="2" id="KW-1185">Reference proteome</keyword>
<comment type="caution">
    <text evidence="1">The sequence shown here is derived from an EMBL/GenBank/DDBJ whole genome shotgun (WGS) entry which is preliminary data.</text>
</comment>
<evidence type="ECO:0000313" key="1">
    <source>
        <dbReference type="EMBL" id="KAJ0111070.1"/>
    </source>
</evidence>
<protein>
    <submittedName>
        <fullName evidence="1">Uncharacterized protein</fullName>
    </submittedName>
</protein>
<evidence type="ECO:0000313" key="2">
    <source>
        <dbReference type="Proteomes" id="UP001164250"/>
    </source>
</evidence>
<sequence length="300" mass="34387">MDGSLPPKLDTEVTESELKSETETQASKRRKVVQKTVVRVKTGENAGKLKNEGPPSDFWSWRKYGQKPIKGSPYPRFTFFLFNFLCSKELVLQLSLSIRRNLKFLGSSMACRGYYKCSTSKGCSAKKQVERCRTDASMLIITYTSSHNHPCPDVHSINLTQQFKEPEIQESEDHPTTPKQEQPQEEKEETQNQPTVTVTTIDEDVSEDQFHYLQSPISCTQDIMINQEDPFTENLEKDHDTLSLLLDEEPLSYPNLMTFSTPKSEENDFFDELEELPTSSVFSSFMRSNLFDERIPVVPS</sequence>
<reference evidence="2" key="1">
    <citation type="journal article" date="2023" name="G3 (Bethesda)">
        <title>Genome assembly and association tests identify interacting loci associated with vigor, precocity, and sex in interspecific pistachio rootstocks.</title>
        <authorList>
            <person name="Palmer W."/>
            <person name="Jacygrad E."/>
            <person name="Sagayaradj S."/>
            <person name="Cavanaugh K."/>
            <person name="Han R."/>
            <person name="Bertier L."/>
            <person name="Beede B."/>
            <person name="Kafkas S."/>
            <person name="Golino D."/>
            <person name="Preece J."/>
            <person name="Michelmore R."/>
        </authorList>
    </citation>
    <scope>NUCLEOTIDE SEQUENCE [LARGE SCALE GENOMIC DNA]</scope>
</reference>
<gene>
    <name evidence="1" type="ORF">Patl1_00875</name>
</gene>
<proteinExistence type="predicted"/>
<dbReference type="EMBL" id="CM047897">
    <property type="protein sequence ID" value="KAJ0111070.1"/>
    <property type="molecule type" value="Genomic_DNA"/>
</dbReference>